<gene>
    <name evidence="10" type="ORF">HEQ75_25355</name>
</gene>
<keyword evidence="5 6" id="KW-0472">Membrane</keyword>
<keyword evidence="4 6" id="KW-1133">Transmembrane helix</keyword>
<comment type="subcellular location">
    <subcellularLocation>
        <location evidence="1">Membrane</location>
        <topology evidence="1">Multi-pass membrane protein</topology>
    </subcellularLocation>
</comment>
<dbReference type="Pfam" id="PF13899">
    <property type="entry name" value="Thioredoxin_7"/>
    <property type="match status" value="1"/>
</dbReference>
<comment type="caution">
    <text evidence="10">The sequence shown here is derived from an EMBL/GenBank/DDBJ whole genome shotgun (WGS) entry which is preliminary data.</text>
</comment>
<feature type="domain" description="Cytochrome C biogenesis protein transmembrane" evidence="8">
    <location>
        <begin position="290"/>
        <end position="502"/>
    </location>
</feature>
<dbReference type="InterPro" id="IPR003834">
    <property type="entry name" value="Cyt_c_assmbl_TM_dom"/>
</dbReference>
<feature type="transmembrane region" description="Helical" evidence="6">
    <location>
        <begin position="374"/>
        <end position="395"/>
    </location>
</feature>
<evidence type="ECO:0000256" key="2">
    <source>
        <dbReference type="ARBA" id="ARBA00022692"/>
    </source>
</evidence>
<dbReference type="CDD" id="cd02953">
    <property type="entry name" value="DsbDgamma"/>
    <property type="match status" value="1"/>
</dbReference>
<dbReference type="InterPro" id="IPR035671">
    <property type="entry name" value="DsbD_gamma"/>
</dbReference>
<evidence type="ECO:0000313" key="10">
    <source>
        <dbReference type="EMBL" id="NKC34209.1"/>
    </source>
</evidence>
<evidence type="ECO:0000259" key="9">
    <source>
        <dbReference type="Pfam" id="PF11412"/>
    </source>
</evidence>
<evidence type="ECO:0000256" key="4">
    <source>
        <dbReference type="ARBA" id="ARBA00022989"/>
    </source>
</evidence>
<proteinExistence type="predicted"/>
<dbReference type="Proteomes" id="UP000787635">
    <property type="component" value="Unassembled WGS sequence"/>
</dbReference>
<evidence type="ECO:0000256" key="3">
    <source>
        <dbReference type="ARBA" id="ARBA00022748"/>
    </source>
</evidence>
<dbReference type="PANTHER" id="PTHR32234:SF3">
    <property type="entry name" value="SUPPRESSION OF COPPER SENSITIVITY PROTEIN"/>
    <property type="match status" value="1"/>
</dbReference>
<feature type="transmembrane region" description="Helical" evidence="6">
    <location>
        <begin position="540"/>
        <end position="559"/>
    </location>
</feature>
<keyword evidence="7" id="KW-0732">Signal</keyword>
<sequence>MQRLLSLLLGLSLSAVPALAPAMESAPLRSARATATLAADHAAVTPGQRFQAGLRLQLAPGWHSYWRNAGDAGAAPTIDWTLPPGATAGPIAWPAPERIPYGPLVNFGYTGEVLLPVEVAVPAGLAPGEVFTLQASATWLVCADVCIPEEGTFSLALPVAEQPFPSPVTASLFEATAALMPRPLPWRVQAGGAPGRASLQLADTRLAESALRDAFFFPAEPGLLDNTAPQPATLRDGRLTLGLTLLPGVTPAALEGTLVLRDGGGQRVAFAVAVPATGPPATPTAALPLWQAMAFALLGGLVLNLMPCVFPVLAMKAMALARLGGAARSAVRWQAGAYTAGVLVSFGAVGGLLLALRAAGHAAGWGFQFTEPAFVAAMAWLVLAVGLNLSGVYAFGRGSGAGQALAGRGGTLGAFATGGLAVLLAAPCTAPFMAAALGAALAMPPAAALAVFLALGAGLAAPYALLGLFPGLATALPRPGAWMERLRQALAFPMYATAAWLVWVLSLQAGPDGVLFGLGGAVLLAAGLWGLGLAQRSGTALRGGLAGLALSLLAAGALLPRLSAAPAAAADQRAEAWSATRVAALRASGRPVFVNATAAWCITCQVNDRVALRTAGVLDTFATRNVAYLEADWTRGDPAIGALLRDHGREGVPLYLYWAPGAAAPVVLPQILTEGVVLAALRGD</sequence>
<dbReference type="Pfam" id="PF02683">
    <property type="entry name" value="DsbD_TM"/>
    <property type="match status" value="1"/>
</dbReference>
<name>A0ABX1EAJ4_9PROT</name>
<dbReference type="SUPFAM" id="SSF52833">
    <property type="entry name" value="Thioredoxin-like"/>
    <property type="match status" value="1"/>
</dbReference>
<dbReference type="EMBL" id="JAAVNE010000070">
    <property type="protein sequence ID" value="NKC34209.1"/>
    <property type="molecule type" value="Genomic_DNA"/>
</dbReference>
<evidence type="ECO:0000256" key="7">
    <source>
        <dbReference type="SAM" id="SignalP"/>
    </source>
</evidence>
<evidence type="ECO:0000256" key="1">
    <source>
        <dbReference type="ARBA" id="ARBA00004141"/>
    </source>
</evidence>
<dbReference type="InterPro" id="IPR036249">
    <property type="entry name" value="Thioredoxin-like_sf"/>
</dbReference>
<keyword evidence="3" id="KW-0201">Cytochrome c-type biogenesis</keyword>
<dbReference type="Pfam" id="PF11412">
    <property type="entry name" value="DsbD_N"/>
    <property type="match status" value="1"/>
</dbReference>
<evidence type="ECO:0000256" key="6">
    <source>
        <dbReference type="SAM" id="Phobius"/>
    </source>
</evidence>
<feature type="transmembrane region" description="Helical" evidence="6">
    <location>
        <begin position="289"/>
        <end position="314"/>
    </location>
</feature>
<feature type="signal peptide" evidence="7">
    <location>
        <begin position="1"/>
        <end position="20"/>
    </location>
</feature>
<accession>A0ABX1EAJ4</accession>
<feature type="transmembrane region" description="Helical" evidence="6">
    <location>
        <begin position="447"/>
        <end position="469"/>
    </location>
</feature>
<evidence type="ECO:0000256" key="5">
    <source>
        <dbReference type="ARBA" id="ARBA00023136"/>
    </source>
</evidence>
<evidence type="ECO:0000313" key="11">
    <source>
        <dbReference type="Proteomes" id="UP000787635"/>
    </source>
</evidence>
<organism evidence="10 11">
    <name type="scientific">Falsiroseomonas selenitidurans</name>
    <dbReference type="NCBI Taxonomy" id="2716335"/>
    <lineage>
        <taxon>Bacteria</taxon>
        <taxon>Pseudomonadati</taxon>
        <taxon>Pseudomonadota</taxon>
        <taxon>Alphaproteobacteria</taxon>
        <taxon>Acetobacterales</taxon>
        <taxon>Roseomonadaceae</taxon>
        <taxon>Falsiroseomonas</taxon>
    </lineage>
</organism>
<feature type="domain" description="Thiol:disulfide interchange protein DsbD N-terminal" evidence="9">
    <location>
        <begin position="37"/>
        <end position="155"/>
    </location>
</feature>
<dbReference type="Gene3D" id="3.40.30.10">
    <property type="entry name" value="Glutaredoxin"/>
    <property type="match status" value="1"/>
</dbReference>
<dbReference type="InterPro" id="IPR028250">
    <property type="entry name" value="DsbDN"/>
</dbReference>
<feature type="transmembrane region" description="Helical" evidence="6">
    <location>
        <begin position="513"/>
        <end position="533"/>
    </location>
</feature>
<feature type="transmembrane region" description="Helical" evidence="6">
    <location>
        <begin position="335"/>
        <end position="354"/>
    </location>
</feature>
<feature type="chain" id="PRO_5045696607" evidence="7">
    <location>
        <begin position="21"/>
        <end position="684"/>
    </location>
</feature>
<reference evidence="10 11" key="1">
    <citation type="submission" date="2020-03" db="EMBL/GenBank/DDBJ databases">
        <title>Roseomonas selenitidurans sp. nov. isolated from urban soil.</title>
        <authorList>
            <person name="Liu H."/>
        </authorList>
    </citation>
    <scope>NUCLEOTIDE SEQUENCE [LARGE SCALE GENOMIC DNA]</scope>
    <source>
        <strain evidence="10 11">BU-1</strain>
    </source>
</reference>
<keyword evidence="2 6" id="KW-0812">Transmembrane</keyword>
<feature type="transmembrane region" description="Helical" evidence="6">
    <location>
        <begin position="489"/>
        <end position="507"/>
    </location>
</feature>
<feature type="transmembrane region" description="Helical" evidence="6">
    <location>
        <begin position="415"/>
        <end position="441"/>
    </location>
</feature>
<dbReference type="RefSeq" id="WP_168034923.1">
    <property type="nucleotide sequence ID" value="NZ_JAAVNE010000070.1"/>
</dbReference>
<dbReference type="PANTHER" id="PTHR32234">
    <property type="entry name" value="THIOL:DISULFIDE INTERCHANGE PROTEIN DSBD"/>
    <property type="match status" value="1"/>
</dbReference>
<protein>
    <submittedName>
        <fullName evidence="10">Cytochrome C biogenesis protein</fullName>
    </submittedName>
</protein>
<keyword evidence="11" id="KW-1185">Reference proteome</keyword>
<evidence type="ECO:0000259" key="8">
    <source>
        <dbReference type="Pfam" id="PF02683"/>
    </source>
</evidence>